<keyword evidence="6" id="KW-1185">Reference proteome</keyword>
<evidence type="ECO:0000256" key="3">
    <source>
        <dbReference type="ARBA" id="ARBA00022840"/>
    </source>
</evidence>
<dbReference type="EMBL" id="LELG01000142">
    <property type="protein sequence ID" value="KMQ80175.1"/>
    <property type="molecule type" value="Genomic_DNA"/>
</dbReference>
<evidence type="ECO:0000313" key="5">
    <source>
        <dbReference type="EMBL" id="KMQ80175.1"/>
    </source>
</evidence>
<reference evidence="5 6" key="1">
    <citation type="submission" date="2015-06" db="EMBL/GenBank/DDBJ databases">
        <title>Comparative genomics of Burkholderia leaf nodule symbionts.</title>
        <authorList>
            <person name="Carlier A."/>
            <person name="Eberl L."/>
            <person name="Pinto-Carbo M."/>
        </authorList>
    </citation>
    <scope>NUCLEOTIDE SEQUENCE [LARGE SCALE GENOMIC DNA]</scope>
    <source>
        <strain evidence="5 6">UZHbot3</strain>
    </source>
</reference>
<comment type="caution">
    <text evidence="5">The sequence shown here is derived from an EMBL/GenBank/DDBJ whole genome shotgun (WGS) entry which is preliminary data.</text>
</comment>
<organism evidence="5 6">
    <name type="scientific">Candidatus Burkholderia pumila</name>
    <dbReference type="NCBI Taxonomy" id="1090375"/>
    <lineage>
        <taxon>Bacteria</taxon>
        <taxon>Pseudomonadati</taxon>
        <taxon>Pseudomonadota</taxon>
        <taxon>Betaproteobacteria</taxon>
        <taxon>Burkholderiales</taxon>
        <taxon>Burkholderiaceae</taxon>
        <taxon>Burkholderia</taxon>
    </lineage>
</organism>
<dbReference type="Gene3D" id="3.30.590.20">
    <property type="match status" value="1"/>
</dbReference>
<dbReference type="InterPro" id="IPR050141">
    <property type="entry name" value="GCL_type2/YbdK_subfam"/>
</dbReference>
<dbReference type="NCBIfam" id="NF010040">
    <property type="entry name" value="PRK13516.1"/>
    <property type="match status" value="1"/>
</dbReference>
<keyword evidence="2 4" id="KW-0547">Nucleotide-binding</keyword>
<dbReference type="SUPFAM" id="SSF55931">
    <property type="entry name" value="Glutamine synthetase/guanido kinase"/>
    <property type="match status" value="1"/>
</dbReference>
<keyword evidence="1 4" id="KW-0436">Ligase</keyword>
<dbReference type="EC" id="6.3.2.2" evidence="4"/>
<gene>
    <name evidence="5" type="ORF">BPMI_02932c</name>
</gene>
<evidence type="ECO:0000256" key="2">
    <source>
        <dbReference type="ARBA" id="ARBA00022741"/>
    </source>
</evidence>
<dbReference type="Proteomes" id="UP000242951">
    <property type="component" value="Unassembled WGS sequence"/>
</dbReference>
<evidence type="ECO:0000256" key="1">
    <source>
        <dbReference type="ARBA" id="ARBA00022598"/>
    </source>
</evidence>
<name>A0ABR5HL96_9BURK</name>
<dbReference type="NCBIfam" id="TIGR02050">
    <property type="entry name" value="gshA_cyan_rel"/>
    <property type="match status" value="1"/>
</dbReference>
<evidence type="ECO:0000256" key="4">
    <source>
        <dbReference type="HAMAP-Rule" id="MF_01609"/>
    </source>
</evidence>
<accession>A0ABR5HL96</accession>
<evidence type="ECO:0000313" key="6">
    <source>
        <dbReference type="Proteomes" id="UP000242951"/>
    </source>
</evidence>
<comment type="catalytic activity">
    <reaction evidence="4">
        <text>L-cysteine + L-glutamate + ATP = gamma-L-glutamyl-L-cysteine + ADP + phosphate + H(+)</text>
        <dbReference type="Rhea" id="RHEA:13285"/>
        <dbReference type="ChEBI" id="CHEBI:15378"/>
        <dbReference type="ChEBI" id="CHEBI:29985"/>
        <dbReference type="ChEBI" id="CHEBI:30616"/>
        <dbReference type="ChEBI" id="CHEBI:35235"/>
        <dbReference type="ChEBI" id="CHEBI:43474"/>
        <dbReference type="ChEBI" id="CHEBI:58173"/>
        <dbReference type="ChEBI" id="CHEBI:456216"/>
        <dbReference type="EC" id="6.3.2.2"/>
    </reaction>
</comment>
<dbReference type="InterPro" id="IPR006336">
    <property type="entry name" value="GCS2"/>
</dbReference>
<keyword evidence="3 4" id="KW-0067">ATP-binding</keyword>
<comment type="function">
    <text evidence="4">ATP-dependent carboxylate-amine ligase which exhibits weak glutamate--cysteine ligase activity.</text>
</comment>
<comment type="similarity">
    <text evidence="4">Belongs to the glutamate--cysteine ligase type 2 family. YbdK subfamily.</text>
</comment>
<dbReference type="InterPro" id="IPR011793">
    <property type="entry name" value="YbdK"/>
</dbReference>
<sequence>MVLEPFVNSEPFTFGVELEIQVVNTHDYDLTRAASDLMRLIKDEKIPGNITPEITESMIELSTGICTTHEQAVTDLRAIRDVLVAAADQLNVGLAGGGTHAFQQWSERQIYDASRFQYISELYGYLAKQFTVFGQHVHIGCPDPNSALFLLHSMSRYIPHFIALSASSPYIQGVDTGFHSARLNSVFAFPLSGRAPFVLTWEGFEEYFMKMVNTGVVNSMKDFYWDIRPKPGFGTIEVRVMDTPLSANRAAAIACYIQTLSRYLLLDKPLTPREDDYLVYTFNRFEACRFGMEGTCIRPQTGERRTIAEDILATLDVLAPHAEALGSQEALRQVSDIVRGGVNDASWLRGVFDKEKSLHEAVRQQCLEWRR</sequence>
<dbReference type="Pfam" id="PF04107">
    <property type="entry name" value="GCS2"/>
    <property type="match status" value="1"/>
</dbReference>
<dbReference type="PANTHER" id="PTHR36510">
    <property type="entry name" value="GLUTAMATE--CYSTEINE LIGASE 2-RELATED"/>
    <property type="match status" value="1"/>
</dbReference>
<dbReference type="PANTHER" id="PTHR36510:SF1">
    <property type="entry name" value="GLUTAMATE--CYSTEINE LIGASE 2-RELATED"/>
    <property type="match status" value="1"/>
</dbReference>
<dbReference type="HAMAP" id="MF_01609">
    <property type="entry name" value="Glu_cys_ligase_2"/>
    <property type="match status" value="1"/>
</dbReference>
<protein>
    <recommendedName>
        <fullName evidence="4">Putative glutamate--cysteine ligase 2</fullName>
        <ecNumber evidence="4">6.3.2.2</ecNumber>
    </recommendedName>
    <alternativeName>
        <fullName evidence="4">Gamma-glutamylcysteine synthetase 2</fullName>
        <shortName evidence="4">GCS 2</shortName>
        <shortName evidence="4">Gamma-GCS 2</shortName>
    </alternativeName>
</protein>
<dbReference type="InterPro" id="IPR014746">
    <property type="entry name" value="Gln_synth/guanido_kin_cat_dom"/>
</dbReference>
<proteinExistence type="inferred from homology"/>